<dbReference type="RefSeq" id="WP_008839631.1">
    <property type="nucleotide sequence ID" value="NZ_AHAM01000270.1"/>
</dbReference>
<keyword evidence="2" id="KW-1185">Reference proteome</keyword>
<proteinExistence type="predicted"/>
<organism evidence="1 2">
    <name type="scientific">Mesorhizobium alhagi CCNWXJ12-2</name>
    <dbReference type="NCBI Taxonomy" id="1107882"/>
    <lineage>
        <taxon>Bacteria</taxon>
        <taxon>Pseudomonadati</taxon>
        <taxon>Pseudomonadota</taxon>
        <taxon>Alphaproteobacteria</taxon>
        <taxon>Hyphomicrobiales</taxon>
        <taxon>Phyllobacteriaceae</taxon>
        <taxon>Allomesorhizobium</taxon>
    </lineage>
</organism>
<dbReference type="EMBL" id="AHAM01000270">
    <property type="protein sequence ID" value="EHK53436.1"/>
    <property type="molecule type" value="Genomic_DNA"/>
</dbReference>
<protein>
    <submittedName>
        <fullName evidence="1">Uncharacterized protein</fullName>
    </submittedName>
</protein>
<evidence type="ECO:0000313" key="1">
    <source>
        <dbReference type="EMBL" id="EHK53436.1"/>
    </source>
</evidence>
<dbReference type="AlphaFoldDB" id="H0I0S4"/>
<dbReference type="Proteomes" id="UP000003250">
    <property type="component" value="Unassembled WGS sequence"/>
</dbReference>
<accession>H0I0S4</accession>
<name>H0I0S4_9HYPH</name>
<evidence type="ECO:0000313" key="2">
    <source>
        <dbReference type="Proteomes" id="UP000003250"/>
    </source>
</evidence>
<reference evidence="1 2" key="1">
    <citation type="journal article" date="2012" name="J. Bacteriol.">
        <title>Draft Genome Sequence of Mesorhizobium alhagi CCNWXJ12-2T, a Novel Salt-Resistant Species Isolated from the Desert of Northwestern China.</title>
        <authorList>
            <person name="Zhou M."/>
            <person name="Chen W."/>
            <person name="Chen H."/>
            <person name="Wei G."/>
        </authorList>
    </citation>
    <scope>NUCLEOTIDE SEQUENCE [LARGE SCALE GENOMIC DNA]</scope>
    <source>
        <strain evidence="1 2">CCNWXJ12-2</strain>
    </source>
</reference>
<gene>
    <name evidence="1" type="ORF">MAXJ12_30307</name>
</gene>
<sequence>MSNFYSSQIDEIVADSALSNEEKIAMLVVIDSQARDLQRAASSSTADNLGDTDDDVTKVTRALARLREALANERK</sequence>
<dbReference type="PATRIC" id="fig|1107882.3.peg.5864"/>